<dbReference type="EMBL" id="NBSK02000004">
    <property type="protein sequence ID" value="KAJ0211556.1"/>
    <property type="molecule type" value="Genomic_DNA"/>
</dbReference>
<organism evidence="2 3">
    <name type="scientific">Lactuca sativa</name>
    <name type="common">Garden lettuce</name>
    <dbReference type="NCBI Taxonomy" id="4236"/>
    <lineage>
        <taxon>Eukaryota</taxon>
        <taxon>Viridiplantae</taxon>
        <taxon>Streptophyta</taxon>
        <taxon>Embryophyta</taxon>
        <taxon>Tracheophyta</taxon>
        <taxon>Spermatophyta</taxon>
        <taxon>Magnoliopsida</taxon>
        <taxon>eudicotyledons</taxon>
        <taxon>Gunneridae</taxon>
        <taxon>Pentapetalae</taxon>
        <taxon>asterids</taxon>
        <taxon>campanulids</taxon>
        <taxon>Asterales</taxon>
        <taxon>Asteraceae</taxon>
        <taxon>Cichorioideae</taxon>
        <taxon>Cichorieae</taxon>
        <taxon>Lactucinae</taxon>
        <taxon>Lactuca</taxon>
    </lineage>
</organism>
<comment type="caution">
    <text evidence="2">The sequence shown here is derived from an EMBL/GenBank/DDBJ whole genome shotgun (WGS) entry which is preliminary data.</text>
</comment>
<dbReference type="InterPro" id="IPR036298">
    <property type="entry name" value="Chalcone_isomerase_sf"/>
</dbReference>
<dbReference type="GO" id="GO:0016872">
    <property type="term" value="F:intramolecular lyase activity"/>
    <property type="evidence" value="ECO:0007669"/>
    <property type="project" value="InterPro"/>
</dbReference>
<evidence type="ECO:0000313" key="2">
    <source>
        <dbReference type="EMBL" id="KAJ0211556.1"/>
    </source>
</evidence>
<dbReference type="AlphaFoldDB" id="A0A9R1VVU9"/>
<evidence type="ECO:0008006" key="4">
    <source>
        <dbReference type="Google" id="ProtNLM"/>
    </source>
</evidence>
<dbReference type="InterPro" id="IPR016089">
    <property type="entry name" value="Chalcone_isomerase_bundle_sf"/>
</dbReference>
<accession>A0A9R1VVU9</accession>
<comment type="similarity">
    <text evidence="1">Belongs to the chalcone isomerase family.</text>
</comment>
<dbReference type="GO" id="GO:0006631">
    <property type="term" value="P:fatty acid metabolic process"/>
    <property type="evidence" value="ECO:0000318"/>
    <property type="project" value="GO_Central"/>
</dbReference>
<dbReference type="Gene3D" id="3.50.70.10">
    <property type="match status" value="1"/>
</dbReference>
<proteinExistence type="inferred from homology"/>
<name>A0A9R1VVU9_LACSA</name>
<protein>
    <recommendedName>
        <fullName evidence="4">Chalcone isomerase domain-containing protein</fullName>
    </recommendedName>
</protein>
<dbReference type="GO" id="GO:0009570">
    <property type="term" value="C:chloroplast stroma"/>
    <property type="evidence" value="ECO:0000318"/>
    <property type="project" value="GO_Central"/>
</dbReference>
<dbReference type="InterPro" id="IPR016088">
    <property type="entry name" value="Chalcone_isomerase_3-sand"/>
</dbReference>
<evidence type="ECO:0000313" key="3">
    <source>
        <dbReference type="Proteomes" id="UP000235145"/>
    </source>
</evidence>
<gene>
    <name evidence="2" type="ORF">LSAT_V11C400227460</name>
</gene>
<sequence>MLYFRGQGQDEGLIKEIPVEIEPITGVSFPIKLTDGKELKAIGLRKKHVFGLSLKIYSFGIYADNQKLMGVLKSPKAMKEMYEMVVDSGVGITVRMVIVFGHLTMSMVRKYFNEGLGAAIRKLGPGKNNDLTKRILGEATDDIKLTPGSEIEITCLPGYVLETKEP</sequence>
<dbReference type="Gene3D" id="1.10.890.20">
    <property type="match status" value="1"/>
</dbReference>
<dbReference type="Proteomes" id="UP000235145">
    <property type="component" value="Unassembled WGS sequence"/>
</dbReference>
<evidence type="ECO:0000256" key="1">
    <source>
        <dbReference type="ARBA" id="ARBA00007166"/>
    </source>
</evidence>
<keyword evidence="3" id="KW-1185">Reference proteome</keyword>
<dbReference type="InterPro" id="IPR044228">
    <property type="entry name" value="FAP1"/>
</dbReference>
<reference evidence="2 3" key="1">
    <citation type="journal article" date="2017" name="Nat. Commun.">
        <title>Genome assembly with in vitro proximity ligation data and whole-genome triplication in lettuce.</title>
        <authorList>
            <person name="Reyes-Chin-Wo S."/>
            <person name="Wang Z."/>
            <person name="Yang X."/>
            <person name="Kozik A."/>
            <person name="Arikit S."/>
            <person name="Song C."/>
            <person name="Xia L."/>
            <person name="Froenicke L."/>
            <person name="Lavelle D.O."/>
            <person name="Truco M.J."/>
            <person name="Xia R."/>
            <person name="Zhu S."/>
            <person name="Xu C."/>
            <person name="Xu H."/>
            <person name="Xu X."/>
            <person name="Cox K."/>
            <person name="Korf I."/>
            <person name="Meyers B.C."/>
            <person name="Michelmore R.W."/>
        </authorList>
    </citation>
    <scope>NUCLEOTIDE SEQUENCE [LARGE SCALE GENOMIC DNA]</scope>
    <source>
        <strain evidence="3">cv. Salinas</strain>
        <tissue evidence="2">Seedlings</tissue>
    </source>
</reference>
<dbReference type="PANTHER" id="PTHR47589">
    <property type="entry name" value="FATTY-ACID-BINDING PROTEIN 1"/>
    <property type="match status" value="1"/>
</dbReference>
<dbReference type="PANTHER" id="PTHR47589:SF4">
    <property type="entry name" value="FATTY-ACID-BINDING PROTEIN 1-LIKE"/>
    <property type="match status" value="1"/>
</dbReference>
<dbReference type="GO" id="GO:0005504">
    <property type="term" value="F:fatty acid binding"/>
    <property type="evidence" value="ECO:0000318"/>
    <property type="project" value="GO_Central"/>
</dbReference>
<dbReference type="SUPFAM" id="SSF54626">
    <property type="entry name" value="Chalcone isomerase"/>
    <property type="match status" value="1"/>
</dbReference>